<keyword evidence="2" id="KW-0378">Hydrolase</keyword>
<comment type="caution">
    <text evidence="2">The sequence shown here is derived from an EMBL/GenBank/DDBJ whole genome shotgun (WGS) entry which is preliminary data.</text>
</comment>
<dbReference type="VEuPathDB" id="FungiDB:SAPIO_CDS6289"/>
<gene>
    <name evidence="2" type="ORF">SAPIO_CDS6289</name>
</gene>
<dbReference type="EMBL" id="JOWA01000101">
    <property type="protein sequence ID" value="KEZ42213.1"/>
    <property type="molecule type" value="Genomic_DNA"/>
</dbReference>
<name>A0A084G4F1_PSEDA</name>
<dbReference type="Gene3D" id="3.40.50.1110">
    <property type="entry name" value="SGNH hydrolase"/>
    <property type="match status" value="2"/>
</dbReference>
<dbReference type="Proteomes" id="UP000028545">
    <property type="component" value="Unassembled WGS sequence"/>
</dbReference>
<proteinExistence type="predicted"/>
<dbReference type="OrthoDB" id="1896086at2759"/>
<sequence length="408" mass="44991">MIVLSKIKALTALTALSGALASPLSNKIETIKQLLGRDTLEWTALGDSHSSGVGAGDYISNSYRCLRYNHAYPVLMDGDARLPTGHDFDNVSRRVAKGPAGDGFKLYVTGFPQFFSVETTECDDVTFARTANPKDDGKEHTKLTQDLRKEFNDMSVQLNKAIEDAVSRNKDQGVKWIPTDGEMEGHRYCEPGVNEPDQHNPNLWLFHYPYNEAKDDTVDGPLQKALDKVTAAADINAKFKTYNDFQNALFDAIEVGDPNTEGIQDPLWRGIGNRVKVFHPQNALHEKIRDLVLDAYINDLQGSQGGPAGGDAAGDEISQCFFYLQQYRRCEPSGEEYFATLDMRQPDGLRIDEASRPDITAANQASPLVVTGGALKKDFSAVGKFDTGNQGDEQAMYFTYGPPVEFGE</sequence>
<dbReference type="AlphaFoldDB" id="A0A084G4F1"/>
<evidence type="ECO:0000256" key="1">
    <source>
        <dbReference type="SAM" id="SignalP"/>
    </source>
</evidence>
<reference evidence="2 3" key="1">
    <citation type="journal article" date="2014" name="Genome Announc.">
        <title>Draft genome sequence of the pathogenic fungus Scedosporium apiospermum.</title>
        <authorList>
            <person name="Vandeputte P."/>
            <person name="Ghamrawi S."/>
            <person name="Rechenmann M."/>
            <person name="Iltis A."/>
            <person name="Giraud S."/>
            <person name="Fleury M."/>
            <person name="Thornton C."/>
            <person name="Delhaes L."/>
            <person name="Meyer W."/>
            <person name="Papon N."/>
            <person name="Bouchara J.P."/>
        </authorList>
    </citation>
    <scope>NUCLEOTIDE SEQUENCE [LARGE SCALE GENOMIC DNA]</scope>
    <source>
        <strain evidence="2 3">IHEM 14462</strain>
    </source>
</reference>
<evidence type="ECO:0000313" key="2">
    <source>
        <dbReference type="EMBL" id="KEZ42213.1"/>
    </source>
</evidence>
<dbReference type="RefSeq" id="XP_016642012.1">
    <property type="nucleotide sequence ID" value="XM_016788431.1"/>
</dbReference>
<dbReference type="GO" id="GO:0006629">
    <property type="term" value="P:lipid metabolic process"/>
    <property type="evidence" value="ECO:0007669"/>
    <property type="project" value="TreeGrafter"/>
</dbReference>
<organism evidence="2 3">
    <name type="scientific">Pseudallescheria apiosperma</name>
    <name type="common">Scedosporium apiospermum</name>
    <dbReference type="NCBI Taxonomy" id="563466"/>
    <lineage>
        <taxon>Eukaryota</taxon>
        <taxon>Fungi</taxon>
        <taxon>Dikarya</taxon>
        <taxon>Ascomycota</taxon>
        <taxon>Pezizomycotina</taxon>
        <taxon>Sordariomycetes</taxon>
        <taxon>Hypocreomycetidae</taxon>
        <taxon>Microascales</taxon>
        <taxon>Microascaceae</taxon>
        <taxon>Scedosporium</taxon>
    </lineage>
</organism>
<dbReference type="GO" id="GO:0016788">
    <property type="term" value="F:hydrolase activity, acting on ester bonds"/>
    <property type="evidence" value="ECO:0007669"/>
    <property type="project" value="InterPro"/>
</dbReference>
<dbReference type="InterPro" id="IPR037460">
    <property type="entry name" value="SEST-like"/>
</dbReference>
<feature type="signal peptide" evidence="1">
    <location>
        <begin position="1"/>
        <end position="21"/>
    </location>
</feature>
<dbReference type="EC" id="3.1.2.2" evidence="2"/>
<evidence type="ECO:0000313" key="3">
    <source>
        <dbReference type="Proteomes" id="UP000028545"/>
    </source>
</evidence>
<dbReference type="SUPFAM" id="SSF52266">
    <property type="entry name" value="SGNH hydrolase"/>
    <property type="match status" value="2"/>
</dbReference>
<keyword evidence="1" id="KW-0732">Signal</keyword>
<accession>A0A084G4F1</accession>
<feature type="chain" id="PRO_5001775263" evidence="1">
    <location>
        <begin position="22"/>
        <end position="408"/>
    </location>
</feature>
<dbReference type="KEGG" id="sapo:SAPIO_CDS6289"/>
<dbReference type="HOGENOM" id="CLU_674653_0_0_1"/>
<keyword evidence="3" id="KW-1185">Reference proteome</keyword>
<protein>
    <submittedName>
        <fullName evidence="2">Palmitoyl-CoA hydrolase</fullName>
        <ecNumber evidence="2">3.1.2.2</ecNumber>
    </submittedName>
</protein>
<dbReference type="InterPro" id="IPR036514">
    <property type="entry name" value="SGNH_hydro_sf"/>
</dbReference>
<dbReference type="GeneID" id="27725361"/>
<dbReference type="PANTHER" id="PTHR37981:SF1">
    <property type="entry name" value="SGNH HYDROLASE-TYPE ESTERASE DOMAIN-CONTAINING PROTEIN"/>
    <property type="match status" value="1"/>
</dbReference>
<dbReference type="PANTHER" id="PTHR37981">
    <property type="entry name" value="LIPASE 2"/>
    <property type="match status" value="1"/>
</dbReference>